<feature type="region of interest" description="Disordered" evidence="1">
    <location>
        <begin position="67"/>
        <end position="114"/>
    </location>
</feature>
<dbReference type="AlphaFoldDB" id="A0ABD5EE00"/>
<evidence type="ECO:0000256" key="1">
    <source>
        <dbReference type="SAM" id="MobiDB-lite"/>
    </source>
</evidence>
<evidence type="ECO:0000313" key="3">
    <source>
        <dbReference type="Proteomes" id="UP001183607"/>
    </source>
</evidence>
<protein>
    <recommendedName>
        <fullName evidence="4">HNH endonuclease</fullName>
    </recommendedName>
</protein>
<accession>A0ABD5EE00</accession>
<reference evidence="3" key="1">
    <citation type="submission" date="2023-07" db="EMBL/GenBank/DDBJ databases">
        <title>30 novel species of actinomycetes from the DSMZ collection.</title>
        <authorList>
            <person name="Nouioui I."/>
        </authorList>
    </citation>
    <scope>NUCLEOTIDE SEQUENCE [LARGE SCALE GENOMIC DNA]</scope>
    <source>
        <strain evidence="3">DSM 41982</strain>
    </source>
</reference>
<name>A0ABD5EE00_9ACTN</name>
<proteinExistence type="predicted"/>
<dbReference type="Proteomes" id="UP001183607">
    <property type="component" value="Unassembled WGS sequence"/>
</dbReference>
<evidence type="ECO:0008006" key="4">
    <source>
        <dbReference type="Google" id="ProtNLM"/>
    </source>
</evidence>
<dbReference type="RefSeq" id="WP_234019259.1">
    <property type="nucleotide sequence ID" value="NZ_JAVRER010000103.1"/>
</dbReference>
<evidence type="ECO:0000313" key="2">
    <source>
        <dbReference type="EMBL" id="MDT0419694.1"/>
    </source>
</evidence>
<comment type="caution">
    <text evidence="2">The sequence shown here is derived from an EMBL/GenBank/DDBJ whole genome shotgun (WGS) entry which is preliminary data.</text>
</comment>
<organism evidence="2 3">
    <name type="scientific">Streptomyces evansiae</name>
    <dbReference type="NCBI Taxonomy" id="3075535"/>
    <lineage>
        <taxon>Bacteria</taxon>
        <taxon>Bacillati</taxon>
        <taxon>Actinomycetota</taxon>
        <taxon>Actinomycetes</taxon>
        <taxon>Kitasatosporales</taxon>
        <taxon>Streptomycetaceae</taxon>
        <taxon>Streptomyces</taxon>
    </lineage>
</organism>
<feature type="compositionally biased region" description="Gly residues" evidence="1">
    <location>
        <begin position="83"/>
        <end position="105"/>
    </location>
</feature>
<gene>
    <name evidence="2" type="ORF">RM574_29915</name>
</gene>
<dbReference type="EMBL" id="JAVRER010000103">
    <property type="protein sequence ID" value="MDT0419694.1"/>
    <property type="molecule type" value="Genomic_DNA"/>
</dbReference>
<sequence>MRTTQGDDTALPHPATLTPDQVRGAHCVWCGSLLRPETVVDLGPRQDPRATHIATWWPRACGDCARRRAREADDGGTASEGTAGAGAPGTGTAGAGVGGARGSRGAGHDGALSA</sequence>